<proteinExistence type="predicted"/>
<accession>A0A401Z1I1</accession>
<evidence type="ECO:0000313" key="2">
    <source>
        <dbReference type="Proteomes" id="UP000286931"/>
    </source>
</evidence>
<organism evidence="1 2">
    <name type="scientific">Embleya hyalina</name>
    <dbReference type="NCBI Taxonomy" id="516124"/>
    <lineage>
        <taxon>Bacteria</taxon>
        <taxon>Bacillati</taxon>
        <taxon>Actinomycetota</taxon>
        <taxon>Actinomycetes</taxon>
        <taxon>Kitasatosporales</taxon>
        <taxon>Streptomycetaceae</taxon>
        <taxon>Embleya</taxon>
    </lineage>
</organism>
<dbReference type="OrthoDB" id="7856496at2"/>
<reference evidence="1 2" key="1">
    <citation type="submission" date="2018-12" db="EMBL/GenBank/DDBJ databases">
        <title>Draft genome sequence of Embleya hyalina NBRC 13850T.</title>
        <authorList>
            <person name="Komaki H."/>
            <person name="Hosoyama A."/>
            <person name="Kimura A."/>
            <person name="Ichikawa N."/>
            <person name="Tamura T."/>
        </authorList>
    </citation>
    <scope>NUCLEOTIDE SEQUENCE [LARGE SCALE GENOMIC DNA]</scope>
    <source>
        <strain evidence="1 2">NBRC 13850</strain>
    </source>
</reference>
<dbReference type="Proteomes" id="UP000286931">
    <property type="component" value="Unassembled WGS sequence"/>
</dbReference>
<name>A0A401Z1I1_9ACTN</name>
<gene>
    <name evidence="1" type="ORF">EHYA_08352</name>
</gene>
<evidence type="ECO:0000313" key="1">
    <source>
        <dbReference type="EMBL" id="GCE00626.1"/>
    </source>
</evidence>
<dbReference type="AlphaFoldDB" id="A0A401Z1I1"/>
<dbReference type="RefSeq" id="WP_126642338.1">
    <property type="nucleotide sequence ID" value="NZ_BIFH01000041.1"/>
</dbReference>
<dbReference type="EMBL" id="BIFH01000041">
    <property type="protein sequence ID" value="GCE00626.1"/>
    <property type="molecule type" value="Genomic_DNA"/>
</dbReference>
<protein>
    <submittedName>
        <fullName evidence="1">Uncharacterized protein</fullName>
    </submittedName>
</protein>
<keyword evidence="2" id="KW-1185">Reference proteome</keyword>
<comment type="caution">
    <text evidence="1">The sequence shown here is derived from an EMBL/GenBank/DDBJ whole genome shotgun (WGS) entry which is preliminary data.</text>
</comment>
<sequence>MAEPESESFLEVVTLTWQGVVVPEWCVGSALSHPGPADAATLTPPVVSPTAWTNRGGVPADAGRLFVAGEWVSSAGMVVEEMSAKAGACTLLRMFGRAGFARLPKRVVLR</sequence>